<proteinExistence type="predicted"/>
<feature type="non-terminal residue" evidence="1">
    <location>
        <position position="1"/>
    </location>
</feature>
<reference evidence="1" key="1">
    <citation type="submission" date="2014-05" db="EMBL/GenBank/DDBJ databases">
        <title>The transcriptome of the halophilic microalga Tetraselmis sp. GSL018 isolated from the Great Salt Lake, Utah.</title>
        <authorList>
            <person name="Jinkerson R.E."/>
            <person name="D'Adamo S."/>
            <person name="Posewitz M.C."/>
        </authorList>
    </citation>
    <scope>NUCLEOTIDE SEQUENCE</scope>
    <source>
        <strain evidence="1">GSL018</strain>
    </source>
</reference>
<gene>
    <name evidence="1" type="ORF">TSPGSL018_1161</name>
</gene>
<organism evidence="1">
    <name type="scientific">Tetraselmis sp. GSL018</name>
    <dbReference type="NCBI Taxonomy" id="582737"/>
    <lineage>
        <taxon>Eukaryota</taxon>
        <taxon>Viridiplantae</taxon>
        <taxon>Chlorophyta</taxon>
        <taxon>core chlorophytes</taxon>
        <taxon>Chlorodendrophyceae</taxon>
        <taxon>Chlorodendrales</taxon>
        <taxon>Chlorodendraceae</taxon>
        <taxon>Tetraselmis</taxon>
    </lineage>
</organism>
<sequence>SSFAAAVAAIPMNPAKTGIRNDAAVRSLQQTIAVKVGRRLCCQTRLLA</sequence>
<dbReference type="AlphaFoldDB" id="A0A061RMK2"/>
<dbReference type="EMBL" id="GBEZ01014287">
    <property type="protein sequence ID" value="JAC71776.1"/>
    <property type="molecule type" value="Transcribed_RNA"/>
</dbReference>
<evidence type="ECO:0000313" key="1">
    <source>
        <dbReference type="EMBL" id="JAC71776.1"/>
    </source>
</evidence>
<accession>A0A061RMK2</accession>
<name>A0A061RMK2_9CHLO</name>
<protein>
    <submittedName>
        <fullName evidence="1">Uncharacterized protein</fullName>
    </submittedName>
</protein>